<evidence type="ECO:0000313" key="4">
    <source>
        <dbReference type="EMBL" id="MET3730926.1"/>
    </source>
</evidence>
<evidence type="ECO:0000256" key="2">
    <source>
        <dbReference type="ARBA" id="ARBA00022801"/>
    </source>
</evidence>
<dbReference type="Gene3D" id="3.40.50.1820">
    <property type="entry name" value="alpha/beta hydrolase"/>
    <property type="match status" value="1"/>
</dbReference>
<dbReference type="InterPro" id="IPR029058">
    <property type="entry name" value="AB_hydrolase_fold"/>
</dbReference>
<dbReference type="Proteomes" id="UP001549146">
    <property type="component" value="Unassembled WGS sequence"/>
</dbReference>
<dbReference type="Pfam" id="PF02230">
    <property type="entry name" value="Abhydrolase_2"/>
    <property type="match status" value="1"/>
</dbReference>
<keyword evidence="5" id="KW-1185">Reference proteome</keyword>
<proteinExistence type="inferred from homology"/>
<evidence type="ECO:0000256" key="1">
    <source>
        <dbReference type="ARBA" id="ARBA00006499"/>
    </source>
</evidence>
<dbReference type="PANTHER" id="PTHR10655:SF17">
    <property type="entry name" value="LYSOPHOSPHOLIPASE-LIKE PROTEIN 1"/>
    <property type="match status" value="1"/>
</dbReference>
<dbReference type="EMBL" id="JBEPMO010000002">
    <property type="protein sequence ID" value="MET3730926.1"/>
    <property type="molecule type" value="Genomic_DNA"/>
</dbReference>
<name>A0ABV2LQT2_9FLAO</name>
<reference evidence="4 5" key="1">
    <citation type="submission" date="2024-06" db="EMBL/GenBank/DDBJ databases">
        <title>Genomic Encyclopedia of Type Strains, Phase IV (KMG-IV): sequencing the most valuable type-strain genomes for metagenomic binning, comparative biology and taxonomic classification.</title>
        <authorList>
            <person name="Goeker M."/>
        </authorList>
    </citation>
    <scope>NUCLEOTIDE SEQUENCE [LARGE SCALE GENOMIC DNA]</scope>
    <source>
        <strain evidence="4 5">DSM 29388</strain>
    </source>
</reference>
<comment type="similarity">
    <text evidence="1">Belongs to the AB hydrolase superfamily. AB hydrolase 2 family.</text>
</comment>
<evidence type="ECO:0000313" key="5">
    <source>
        <dbReference type="Proteomes" id="UP001549146"/>
    </source>
</evidence>
<dbReference type="PANTHER" id="PTHR10655">
    <property type="entry name" value="LYSOPHOSPHOLIPASE-RELATED"/>
    <property type="match status" value="1"/>
</dbReference>
<protein>
    <submittedName>
        <fullName evidence="4">Phospholipase/carboxylesterase</fullName>
    </submittedName>
</protein>
<feature type="domain" description="Phospholipase/carboxylesterase/thioesterase" evidence="3">
    <location>
        <begin position="18"/>
        <end position="212"/>
    </location>
</feature>
<organism evidence="4 5">
    <name type="scientific">Moheibacter stercoris</name>
    <dbReference type="NCBI Taxonomy" id="1628251"/>
    <lineage>
        <taxon>Bacteria</taxon>
        <taxon>Pseudomonadati</taxon>
        <taxon>Bacteroidota</taxon>
        <taxon>Flavobacteriia</taxon>
        <taxon>Flavobacteriales</taxon>
        <taxon>Weeksellaceae</taxon>
        <taxon>Moheibacter</taxon>
    </lineage>
</organism>
<dbReference type="RefSeq" id="WP_354506687.1">
    <property type="nucleotide sequence ID" value="NZ_JBEPMO010000002.1"/>
</dbReference>
<comment type="caution">
    <text evidence="4">The sequence shown here is derived from an EMBL/GenBank/DDBJ whole genome shotgun (WGS) entry which is preliminary data.</text>
</comment>
<sequence length="219" mass="25281">MKNLVGINYLERKPRVQKEKNPVIILIHGYGSNEEDLFGFAEDLPDEFHVISVQGMHMLQFGMYAWYEINFVDMEKFNNVPQGLASRDKLVDFIEAIIQQENLDDENVWLCGFSQGAILSYSIALNYPNKVKHIACLSGYPEPNFIGDLDVNRDYSNLDFFISHGTDDMVIPVEWARKGKPMLDELGIQNEYHEYRSGHGIVPQNYWDLIAWMKKGLVN</sequence>
<dbReference type="SUPFAM" id="SSF53474">
    <property type="entry name" value="alpha/beta-Hydrolases"/>
    <property type="match status" value="1"/>
</dbReference>
<evidence type="ECO:0000259" key="3">
    <source>
        <dbReference type="Pfam" id="PF02230"/>
    </source>
</evidence>
<dbReference type="InterPro" id="IPR003140">
    <property type="entry name" value="PLipase/COase/thioEstase"/>
</dbReference>
<keyword evidence="2" id="KW-0378">Hydrolase</keyword>
<accession>A0ABV2LQT2</accession>
<gene>
    <name evidence="4" type="ORF">ABID46_000485</name>
</gene>
<dbReference type="InterPro" id="IPR050565">
    <property type="entry name" value="LYPA1-2/EST-like"/>
</dbReference>